<keyword evidence="17" id="KW-1185">Reference proteome</keyword>
<feature type="active site" description="Schiff-base intermediate with substrate" evidence="12 14">
    <location>
        <position position="162"/>
    </location>
</feature>
<dbReference type="CDD" id="cd00950">
    <property type="entry name" value="DHDPS"/>
    <property type="match status" value="1"/>
</dbReference>
<dbReference type="EC" id="4.3.3.7" evidence="4 12"/>
<dbReference type="RefSeq" id="WP_176009222.1">
    <property type="nucleotide sequence ID" value="NZ_CP041372.2"/>
</dbReference>
<keyword evidence="9 12" id="KW-0456">Lyase</keyword>
<evidence type="ECO:0000256" key="7">
    <source>
        <dbReference type="ARBA" id="ARBA00022915"/>
    </source>
</evidence>
<comment type="pathway">
    <text evidence="2 12">Amino-acid biosynthesis; L-lysine biosynthesis via DAP pathway; (S)-tetrahydrodipicolinate from L-aspartate: step 3/4.</text>
</comment>
<keyword evidence="10 12" id="KW-0704">Schiff base</keyword>
<dbReference type="GO" id="GO:0005829">
    <property type="term" value="C:cytosol"/>
    <property type="evidence" value="ECO:0007669"/>
    <property type="project" value="TreeGrafter"/>
</dbReference>
<dbReference type="SUPFAM" id="SSF51569">
    <property type="entry name" value="Aldolase"/>
    <property type="match status" value="1"/>
</dbReference>
<dbReference type="NCBIfam" id="TIGR00674">
    <property type="entry name" value="dapA"/>
    <property type="match status" value="1"/>
</dbReference>
<dbReference type="InterPro" id="IPR020625">
    <property type="entry name" value="Schiff_base-form_aldolases_AS"/>
</dbReference>
<comment type="catalytic activity">
    <reaction evidence="11 12">
        <text>L-aspartate 4-semialdehyde + pyruvate = (2S,4S)-4-hydroxy-2,3,4,5-tetrahydrodipicolinate + H2O + H(+)</text>
        <dbReference type="Rhea" id="RHEA:34171"/>
        <dbReference type="ChEBI" id="CHEBI:15361"/>
        <dbReference type="ChEBI" id="CHEBI:15377"/>
        <dbReference type="ChEBI" id="CHEBI:15378"/>
        <dbReference type="ChEBI" id="CHEBI:67139"/>
        <dbReference type="ChEBI" id="CHEBI:537519"/>
        <dbReference type="EC" id="4.3.3.7"/>
    </reaction>
</comment>
<keyword evidence="8 12" id="KW-0457">Lysine biosynthesis</keyword>
<dbReference type="Gene3D" id="3.20.20.70">
    <property type="entry name" value="Aldolase class I"/>
    <property type="match status" value="1"/>
</dbReference>
<dbReference type="InterPro" id="IPR013785">
    <property type="entry name" value="Aldolase_TIM"/>
</dbReference>
<feature type="binding site" evidence="12 15">
    <location>
        <position position="204"/>
    </location>
    <ligand>
        <name>pyruvate</name>
        <dbReference type="ChEBI" id="CHEBI:15361"/>
    </ligand>
</feature>
<evidence type="ECO:0000256" key="11">
    <source>
        <dbReference type="ARBA" id="ARBA00047836"/>
    </source>
</evidence>
<evidence type="ECO:0000256" key="8">
    <source>
        <dbReference type="ARBA" id="ARBA00023154"/>
    </source>
</evidence>
<feature type="binding site" evidence="12 15">
    <location>
        <position position="46"/>
    </location>
    <ligand>
        <name>pyruvate</name>
        <dbReference type="ChEBI" id="CHEBI:15361"/>
    </ligand>
</feature>
<dbReference type="Pfam" id="PF00701">
    <property type="entry name" value="DHDPS"/>
    <property type="match status" value="1"/>
</dbReference>
<dbReference type="PANTHER" id="PTHR12128">
    <property type="entry name" value="DIHYDRODIPICOLINATE SYNTHASE"/>
    <property type="match status" value="1"/>
</dbReference>
<evidence type="ECO:0000313" key="17">
    <source>
        <dbReference type="Proteomes" id="UP000318138"/>
    </source>
</evidence>
<proteinExistence type="inferred from homology"/>
<dbReference type="PIRSF" id="PIRSF001365">
    <property type="entry name" value="DHDPS"/>
    <property type="match status" value="1"/>
</dbReference>
<dbReference type="PROSITE" id="PS00666">
    <property type="entry name" value="DHDPS_2"/>
    <property type="match status" value="1"/>
</dbReference>
<evidence type="ECO:0000256" key="1">
    <source>
        <dbReference type="ARBA" id="ARBA00003294"/>
    </source>
</evidence>
<dbReference type="GO" id="GO:0008840">
    <property type="term" value="F:4-hydroxy-tetrahydrodipicolinate synthase activity"/>
    <property type="evidence" value="ECO:0007669"/>
    <property type="project" value="UniProtKB-UniRule"/>
</dbReference>
<feature type="site" description="Part of a proton relay during catalysis" evidence="12">
    <location>
        <position position="45"/>
    </location>
</feature>
<evidence type="ECO:0000256" key="14">
    <source>
        <dbReference type="PIRSR" id="PIRSR001365-1"/>
    </source>
</evidence>
<evidence type="ECO:0000256" key="9">
    <source>
        <dbReference type="ARBA" id="ARBA00023239"/>
    </source>
</evidence>
<keyword evidence="6 12" id="KW-0028">Amino-acid biosynthesis</keyword>
<dbReference type="InterPro" id="IPR020624">
    <property type="entry name" value="Schiff_base-form_aldolases_CS"/>
</dbReference>
<evidence type="ECO:0000256" key="2">
    <source>
        <dbReference type="ARBA" id="ARBA00005120"/>
    </source>
</evidence>
<comment type="subunit">
    <text evidence="12">Homotetramer; dimer of dimers.</text>
</comment>
<dbReference type="AlphaFoldDB" id="A0A859FG28"/>
<dbReference type="PROSITE" id="PS00665">
    <property type="entry name" value="DHDPS_1"/>
    <property type="match status" value="1"/>
</dbReference>
<dbReference type="KEGG" id="psua:FLK61_31220"/>
<protein>
    <recommendedName>
        <fullName evidence="4 12">4-hydroxy-tetrahydrodipicolinate synthase</fullName>
        <shortName evidence="12">HTPA synthase</shortName>
        <ecNumber evidence="4 12">4.3.3.7</ecNumber>
    </recommendedName>
</protein>
<evidence type="ECO:0000256" key="10">
    <source>
        <dbReference type="ARBA" id="ARBA00023270"/>
    </source>
</evidence>
<gene>
    <name evidence="12 16" type="primary">dapA</name>
    <name evidence="16" type="ORF">FLK61_31220</name>
</gene>
<evidence type="ECO:0000256" key="15">
    <source>
        <dbReference type="PIRSR" id="PIRSR001365-2"/>
    </source>
</evidence>
<comment type="caution">
    <text evidence="12">Was originally thought to be a dihydrodipicolinate synthase (DHDPS), catalyzing the condensation of (S)-aspartate-beta-semialdehyde [(S)-ASA] and pyruvate to dihydrodipicolinate (DHDP). However, it was shown in E.coli that the product of the enzymatic reaction is not dihydrodipicolinate but in fact (4S)-4-hydroxy-2,3,4,5-tetrahydro-(2S)-dipicolinic acid (HTPA), and that the consecutive dehydration reaction leading to DHDP is not spontaneous but catalyzed by DapB.</text>
</comment>
<evidence type="ECO:0000256" key="4">
    <source>
        <dbReference type="ARBA" id="ARBA00012086"/>
    </source>
</evidence>
<dbReference type="Proteomes" id="UP000318138">
    <property type="component" value="Chromosome"/>
</dbReference>
<comment type="similarity">
    <text evidence="3 12 13">Belongs to the DapA family.</text>
</comment>
<name>A0A859FG28_9BACI</name>
<dbReference type="EMBL" id="CP041372">
    <property type="protein sequence ID" value="QKS71186.1"/>
    <property type="molecule type" value="Genomic_DNA"/>
</dbReference>
<dbReference type="SMART" id="SM01130">
    <property type="entry name" value="DHDPS"/>
    <property type="match status" value="1"/>
</dbReference>
<dbReference type="HAMAP" id="MF_00418">
    <property type="entry name" value="DapA"/>
    <property type="match status" value="1"/>
</dbReference>
<dbReference type="UniPathway" id="UPA00034">
    <property type="reaction ID" value="UER00017"/>
</dbReference>
<keyword evidence="5 12" id="KW-0963">Cytoplasm</keyword>
<keyword evidence="7 12" id="KW-0220">Diaminopimelate biosynthesis</keyword>
<evidence type="ECO:0000256" key="12">
    <source>
        <dbReference type="HAMAP-Rule" id="MF_00418"/>
    </source>
</evidence>
<dbReference type="PRINTS" id="PR00146">
    <property type="entry name" value="DHPICSNTHASE"/>
</dbReference>
<comment type="subcellular location">
    <subcellularLocation>
        <location evidence="12">Cytoplasm</location>
    </subcellularLocation>
</comment>
<feature type="site" description="Part of a proton relay during catalysis" evidence="12">
    <location>
        <position position="108"/>
    </location>
</feature>
<reference evidence="17" key="1">
    <citation type="submission" date="2019-07" db="EMBL/GenBank/DDBJ databases">
        <title>Bacillus alkalisoli sp. nov. isolated from saline soil.</title>
        <authorList>
            <person name="Sun J.-Q."/>
            <person name="Xu L."/>
        </authorList>
    </citation>
    <scope>NUCLEOTIDE SEQUENCE [LARGE SCALE GENOMIC DNA]</scope>
    <source>
        <strain evidence="17">M4U3P1</strain>
    </source>
</reference>
<evidence type="ECO:0000256" key="3">
    <source>
        <dbReference type="ARBA" id="ARBA00007592"/>
    </source>
</evidence>
<evidence type="ECO:0000256" key="5">
    <source>
        <dbReference type="ARBA" id="ARBA00022490"/>
    </source>
</evidence>
<sequence>MNFGQVITAMVTPFDESNHIDYAALRKLINHLIANGSDAIVVAGTTGEAPTLTLAEREALYSFTVELVGNRVPVIAGCGSNSTQAAIELTQLAEKCQVDAIMHTTPYYNKPSQEGLYLHYEAVARATSLPVMLYNVPGRTGVHLDVSTVVRLSEISNIVSIKDASGDLDNMTALVSHTPQDFTVYCGDDSLTLPAMSVGADGIVSVASHIIGSDMKQMIHAFTSGQVGSAARIHQSLVPIMDAMFAAPSPAPVKEALNYMNVPVGGVRLPMTPLNDSEREALQHLLHQTLYTSAV</sequence>
<evidence type="ECO:0000313" key="16">
    <source>
        <dbReference type="EMBL" id="QKS71186.1"/>
    </source>
</evidence>
<organism evidence="16 17">
    <name type="scientific">Paenalkalicoccus suaedae</name>
    <dbReference type="NCBI Taxonomy" id="2592382"/>
    <lineage>
        <taxon>Bacteria</taxon>
        <taxon>Bacillati</taxon>
        <taxon>Bacillota</taxon>
        <taxon>Bacilli</taxon>
        <taxon>Bacillales</taxon>
        <taxon>Bacillaceae</taxon>
        <taxon>Paenalkalicoccus</taxon>
    </lineage>
</organism>
<comment type="function">
    <text evidence="1 12">Catalyzes the condensation of (S)-aspartate-beta-semialdehyde [(S)-ASA] and pyruvate to 4-hydroxy-tetrahydrodipicolinate (HTPA).</text>
</comment>
<dbReference type="InterPro" id="IPR005263">
    <property type="entry name" value="DapA"/>
</dbReference>
<evidence type="ECO:0000256" key="13">
    <source>
        <dbReference type="PIRNR" id="PIRNR001365"/>
    </source>
</evidence>
<feature type="active site" description="Proton donor/acceptor" evidence="12 14">
    <location>
        <position position="134"/>
    </location>
</feature>
<dbReference type="PANTHER" id="PTHR12128:SF66">
    <property type="entry name" value="4-HYDROXY-2-OXOGLUTARATE ALDOLASE, MITOCHONDRIAL"/>
    <property type="match status" value="1"/>
</dbReference>
<dbReference type="InterPro" id="IPR002220">
    <property type="entry name" value="DapA-like"/>
</dbReference>
<dbReference type="GO" id="GO:0019877">
    <property type="term" value="P:diaminopimelate biosynthetic process"/>
    <property type="evidence" value="ECO:0007669"/>
    <property type="project" value="UniProtKB-UniRule"/>
</dbReference>
<accession>A0A859FG28</accession>
<dbReference type="GO" id="GO:0009089">
    <property type="term" value="P:lysine biosynthetic process via diaminopimelate"/>
    <property type="evidence" value="ECO:0007669"/>
    <property type="project" value="UniProtKB-UniRule"/>
</dbReference>
<evidence type="ECO:0000256" key="6">
    <source>
        <dbReference type="ARBA" id="ARBA00022605"/>
    </source>
</evidence>